<reference evidence="1 2" key="1">
    <citation type="submission" date="2019-03" db="EMBL/GenBank/DDBJ databases">
        <title>Draft genome sequence of Xylaria hypoxylon DSM 108379, a ubiquitous saprotrophic-parasitic fungi on hardwood.</title>
        <authorList>
            <person name="Buettner E."/>
            <person name="Leonhardt S."/>
            <person name="Gebauer A.M."/>
            <person name="Liers C."/>
            <person name="Hofrichter M."/>
            <person name="Kellner H."/>
        </authorList>
    </citation>
    <scope>NUCLEOTIDE SEQUENCE [LARGE SCALE GENOMIC DNA]</scope>
    <source>
        <strain evidence="1 2">DSM 108379</strain>
    </source>
</reference>
<keyword evidence="2" id="KW-1185">Reference proteome</keyword>
<accession>A0A4Z0YXN8</accession>
<name>A0A4Z0YXN8_9PEZI</name>
<dbReference type="STRING" id="37992.A0A4Z0YXN8"/>
<protein>
    <submittedName>
        <fullName evidence="1">Uncharacterized protein</fullName>
    </submittedName>
</protein>
<dbReference type="EMBL" id="SKBN01000080">
    <property type="protein sequence ID" value="TGJ83925.1"/>
    <property type="molecule type" value="Genomic_DNA"/>
</dbReference>
<organism evidence="1 2">
    <name type="scientific">Xylaria hypoxylon</name>
    <dbReference type="NCBI Taxonomy" id="37992"/>
    <lineage>
        <taxon>Eukaryota</taxon>
        <taxon>Fungi</taxon>
        <taxon>Dikarya</taxon>
        <taxon>Ascomycota</taxon>
        <taxon>Pezizomycotina</taxon>
        <taxon>Sordariomycetes</taxon>
        <taxon>Xylariomycetidae</taxon>
        <taxon>Xylariales</taxon>
        <taxon>Xylariaceae</taxon>
        <taxon>Xylaria</taxon>
    </lineage>
</organism>
<evidence type="ECO:0000313" key="2">
    <source>
        <dbReference type="Proteomes" id="UP000297716"/>
    </source>
</evidence>
<dbReference type="OrthoDB" id="4752316at2759"/>
<proteinExistence type="predicted"/>
<comment type="caution">
    <text evidence="1">The sequence shown here is derived from an EMBL/GenBank/DDBJ whole genome shotgun (WGS) entry which is preliminary data.</text>
</comment>
<dbReference type="Proteomes" id="UP000297716">
    <property type="component" value="Unassembled WGS sequence"/>
</dbReference>
<evidence type="ECO:0000313" key="1">
    <source>
        <dbReference type="EMBL" id="TGJ83925.1"/>
    </source>
</evidence>
<dbReference type="AlphaFoldDB" id="A0A4Z0YXN8"/>
<sequence length="148" mass="16656">MLFTYQDNVSVEKMAEVCIENYDKEFRNIAKAGYILCHRYLSKIIPLVVAGSFGSIFGRLMGVEVLRLVQRLRETFRNSDTGAEGAGDAKSQVLTRLTDWRFLWDVRRSKVTVTEGEGGPTWSQKVGELPPSIQEIIARVGLRKMGEG</sequence>
<gene>
    <name evidence="1" type="ORF">E0Z10_g4855</name>
</gene>